<feature type="region of interest" description="Disordered" evidence="1">
    <location>
        <begin position="16"/>
        <end position="39"/>
    </location>
</feature>
<keyword evidence="3" id="KW-1185">Reference proteome</keyword>
<evidence type="ECO:0000313" key="3">
    <source>
        <dbReference type="Proteomes" id="UP000193642"/>
    </source>
</evidence>
<proteinExistence type="predicted"/>
<dbReference type="OrthoDB" id="10316797at2759"/>
<comment type="caution">
    <text evidence="2">The sequence shown here is derived from an EMBL/GenBank/DDBJ whole genome shotgun (WGS) entry which is preliminary data.</text>
</comment>
<gene>
    <name evidence="2" type="ORF">BCR33DRAFT_720400</name>
</gene>
<feature type="region of interest" description="Disordered" evidence="1">
    <location>
        <begin position="131"/>
        <end position="158"/>
    </location>
</feature>
<protein>
    <submittedName>
        <fullName evidence="2">Uncharacterized protein</fullName>
    </submittedName>
</protein>
<evidence type="ECO:0000313" key="2">
    <source>
        <dbReference type="EMBL" id="ORY39167.1"/>
    </source>
</evidence>
<reference evidence="2 3" key="1">
    <citation type="submission" date="2016-07" db="EMBL/GenBank/DDBJ databases">
        <title>Pervasive Adenine N6-methylation of Active Genes in Fungi.</title>
        <authorList>
            <consortium name="DOE Joint Genome Institute"/>
            <person name="Mondo S.J."/>
            <person name="Dannebaum R.O."/>
            <person name="Kuo R.C."/>
            <person name="Labutti K."/>
            <person name="Haridas S."/>
            <person name="Kuo A."/>
            <person name="Salamov A."/>
            <person name="Ahrendt S.R."/>
            <person name="Lipzen A."/>
            <person name="Sullivan W."/>
            <person name="Andreopoulos W.B."/>
            <person name="Clum A."/>
            <person name="Lindquist E."/>
            <person name="Daum C."/>
            <person name="Ramamoorthy G.K."/>
            <person name="Gryganskyi A."/>
            <person name="Culley D."/>
            <person name="Magnuson J.K."/>
            <person name="James T.Y."/>
            <person name="O'Malley M.A."/>
            <person name="Stajich J.E."/>
            <person name="Spatafora J.W."/>
            <person name="Visel A."/>
            <person name="Grigoriev I.V."/>
        </authorList>
    </citation>
    <scope>NUCLEOTIDE SEQUENCE [LARGE SCALE GENOMIC DNA]</scope>
    <source>
        <strain evidence="2 3">JEL800</strain>
    </source>
</reference>
<organism evidence="2 3">
    <name type="scientific">Rhizoclosmatium globosum</name>
    <dbReference type="NCBI Taxonomy" id="329046"/>
    <lineage>
        <taxon>Eukaryota</taxon>
        <taxon>Fungi</taxon>
        <taxon>Fungi incertae sedis</taxon>
        <taxon>Chytridiomycota</taxon>
        <taxon>Chytridiomycota incertae sedis</taxon>
        <taxon>Chytridiomycetes</taxon>
        <taxon>Chytridiales</taxon>
        <taxon>Chytriomycetaceae</taxon>
        <taxon>Rhizoclosmatium</taxon>
    </lineage>
</organism>
<dbReference type="EMBL" id="MCGO01000041">
    <property type="protein sequence ID" value="ORY39167.1"/>
    <property type="molecule type" value="Genomic_DNA"/>
</dbReference>
<feature type="compositionally biased region" description="Polar residues" evidence="1">
    <location>
        <begin position="22"/>
        <end position="31"/>
    </location>
</feature>
<name>A0A1Y2BWY9_9FUNG</name>
<evidence type="ECO:0000256" key="1">
    <source>
        <dbReference type="SAM" id="MobiDB-lite"/>
    </source>
</evidence>
<accession>A0A1Y2BWY9</accession>
<dbReference type="AlphaFoldDB" id="A0A1Y2BWY9"/>
<dbReference type="Proteomes" id="UP000193642">
    <property type="component" value="Unassembled WGS sequence"/>
</dbReference>
<sequence length="158" mass="17097">MDLLVAAVDAVLAHSATDPCPTASTNPTTTIDKPRDQRPGDVIELPDLLGQDTTESVVTSEPIDQSALDLVDISDSVASNPATICPNLWTLTTKEIEAMSIKELELFAQKRHEATKMELVQKHRAMMAEWRTNSQSTSTIASPRTPNVSSHESSANSI</sequence>